<dbReference type="InterPro" id="IPR052233">
    <property type="entry name" value="Rho-type_GEFs"/>
</dbReference>
<dbReference type="Proteomes" id="UP001479436">
    <property type="component" value="Unassembled WGS sequence"/>
</dbReference>
<dbReference type="InterPro" id="IPR041675">
    <property type="entry name" value="PH_5"/>
</dbReference>
<dbReference type="InterPro" id="IPR001180">
    <property type="entry name" value="CNH_dom"/>
</dbReference>
<dbReference type="Gene3D" id="2.30.29.30">
    <property type="entry name" value="Pleckstrin-homology domain (PH domain)/Phosphotyrosine-binding domain (PTB)"/>
    <property type="match status" value="1"/>
</dbReference>
<dbReference type="InterPro" id="IPR011993">
    <property type="entry name" value="PH-like_dom_sf"/>
</dbReference>
<dbReference type="SUPFAM" id="SSF48065">
    <property type="entry name" value="DBL homology domain (DH-domain)"/>
    <property type="match status" value="1"/>
</dbReference>
<feature type="compositionally biased region" description="Pro residues" evidence="3">
    <location>
        <begin position="26"/>
        <end position="35"/>
    </location>
</feature>
<feature type="region of interest" description="Disordered" evidence="3">
    <location>
        <begin position="366"/>
        <end position="404"/>
    </location>
</feature>
<keyword evidence="1" id="KW-0597">Phosphoprotein</keyword>
<feature type="region of interest" description="Disordered" evidence="3">
    <location>
        <begin position="1197"/>
        <end position="1218"/>
    </location>
</feature>
<dbReference type="SMART" id="SM00325">
    <property type="entry name" value="RhoGEF"/>
    <property type="match status" value="1"/>
</dbReference>
<feature type="domain" description="DH" evidence="5">
    <location>
        <begin position="526"/>
        <end position="713"/>
    </location>
</feature>
<accession>A0ABR2VYR2</accession>
<evidence type="ECO:0000256" key="1">
    <source>
        <dbReference type="ARBA" id="ARBA00022553"/>
    </source>
</evidence>
<feature type="compositionally biased region" description="Basic and acidic residues" evidence="3">
    <location>
        <begin position="473"/>
        <end position="499"/>
    </location>
</feature>
<dbReference type="InterPro" id="IPR001849">
    <property type="entry name" value="PH_domain"/>
</dbReference>
<feature type="compositionally biased region" description="Basic and acidic residues" evidence="3">
    <location>
        <begin position="378"/>
        <end position="393"/>
    </location>
</feature>
<feature type="compositionally biased region" description="Polar residues" evidence="3">
    <location>
        <begin position="265"/>
        <end position="281"/>
    </location>
</feature>
<dbReference type="Pfam" id="PF00621">
    <property type="entry name" value="RhoGEF"/>
    <property type="match status" value="1"/>
</dbReference>
<reference evidence="7 8" key="1">
    <citation type="submission" date="2023-04" db="EMBL/GenBank/DDBJ databases">
        <title>Genome of Basidiobolus ranarum AG-B5.</title>
        <authorList>
            <person name="Stajich J.E."/>
            <person name="Carter-House D."/>
            <person name="Gryganskyi A."/>
        </authorList>
    </citation>
    <scope>NUCLEOTIDE SEQUENCE [LARGE SCALE GENOMIC DNA]</scope>
    <source>
        <strain evidence="7 8">AG-B5</strain>
    </source>
</reference>
<evidence type="ECO:0000259" key="6">
    <source>
        <dbReference type="PROSITE" id="PS50219"/>
    </source>
</evidence>
<dbReference type="PROSITE" id="PS50010">
    <property type="entry name" value="DH_2"/>
    <property type="match status" value="1"/>
</dbReference>
<feature type="compositionally biased region" description="Polar residues" evidence="3">
    <location>
        <begin position="38"/>
        <end position="50"/>
    </location>
</feature>
<organism evidence="7 8">
    <name type="scientific">Basidiobolus ranarum</name>
    <dbReference type="NCBI Taxonomy" id="34480"/>
    <lineage>
        <taxon>Eukaryota</taxon>
        <taxon>Fungi</taxon>
        <taxon>Fungi incertae sedis</taxon>
        <taxon>Zoopagomycota</taxon>
        <taxon>Entomophthoromycotina</taxon>
        <taxon>Basidiobolomycetes</taxon>
        <taxon>Basidiobolales</taxon>
        <taxon>Basidiobolaceae</taxon>
        <taxon>Basidiobolus</taxon>
    </lineage>
</organism>
<dbReference type="SUPFAM" id="SSF50729">
    <property type="entry name" value="PH domain-like"/>
    <property type="match status" value="1"/>
</dbReference>
<feature type="region of interest" description="Disordered" evidence="3">
    <location>
        <begin position="171"/>
        <end position="207"/>
    </location>
</feature>
<evidence type="ECO:0000313" key="7">
    <source>
        <dbReference type="EMBL" id="KAK9710593.1"/>
    </source>
</evidence>
<dbReference type="PROSITE" id="PS50003">
    <property type="entry name" value="PH_DOMAIN"/>
    <property type="match status" value="1"/>
</dbReference>
<gene>
    <name evidence="7" type="primary">ROM2_6</name>
    <name evidence="7" type="ORF">K7432_008352</name>
</gene>
<keyword evidence="8" id="KW-1185">Reference proteome</keyword>
<feature type="compositionally biased region" description="Polar residues" evidence="3">
    <location>
        <begin position="366"/>
        <end position="377"/>
    </location>
</feature>
<dbReference type="InterPro" id="IPR035899">
    <property type="entry name" value="DBL_dom_sf"/>
</dbReference>
<evidence type="ECO:0000259" key="5">
    <source>
        <dbReference type="PROSITE" id="PS50010"/>
    </source>
</evidence>
<evidence type="ECO:0000259" key="4">
    <source>
        <dbReference type="PROSITE" id="PS50003"/>
    </source>
</evidence>
<dbReference type="InterPro" id="IPR000219">
    <property type="entry name" value="DH_dom"/>
</dbReference>
<evidence type="ECO:0000256" key="3">
    <source>
        <dbReference type="SAM" id="MobiDB-lite"/>
    </source>
</evidence>
<dbReference type="Pfam" id="PF00780">
    <property type="entry name" value="CNH"/>
    <property type="match status" value="1"/>
</dbReference>
<dbReference type="EMBL" id="JASJQH010007334">
    <property type="protein sequence ID" value="KAK9710593.1"/>
    <property type="molecule type" value="Genomic_DNA"/>
</dbReference>
<dbReference type="PROSITE" id="PS50219">
    <property type="entry name" value="CNH"/>
    <property type="match status" value="1"/>
</dbReference>
<feature type="compositionally biased region" description="Basic and acidic residues" evidence="3">
    <location>
        <begin position="76"/>
        <end position="86"/>
    </location>
</feature>
<feature type="compositionally biased region" description="Pro residues" evidence="3">
    <location>
        <begin position="1"/>
        <end position="11"/>
    </location>
</feature>
<dbReference type="SMART" id="SM00233">
    <property type="entry name" value="PH"/>
    <property type="match status" value="1"/>
</dbReference>
<dbReference type="CDD" id="cd00160">
    <property type="entry name" value="RhoGEF"/>
    <property type="match status" value="1"/>
</dbReference>
<feature type="domain" description="PH" evidence="4">
    <location>
        <begin position="748"/>
        <end position="855"/>
    </location>
</feature>
<keyword evidence="2" id="KW-0344">Guanine-nucleotide releasing factor</keyword>
<name>A0ABR2VYR2_9FUNG</name>
<evidence type="ECO:0000313" key="8">
    <source>
        <dbReference type="Proteomes" id="UP001479436"/>
    </source>
</evidence>
<feature type="region of interest" description="Disordered" evidence="3">
    <location>
        <begin position="237"/>
        <end position="289"/>
    </location>
</feature>
<proteinExistence type="predicted"/>
<feature type="compositionally biased region" description="Polar residues" evidence="3">
    <location>
        <begin position="190"/>
        <end position="207"/>
    </location>
</feature>
<evidence type="ECO:0000256" key="2">
    <source>
        <dbReference type="ARBA" id="ARBA00022658"/>
    </source>
</evidence>
<protein>
    <submittedName>
        <fullName evidence="7">RHO1 GDP-GTP exchange protein 2</fullName>
    </submittedName>
</protein>
<feature type="region of interest" description="Disordered" evidence="3">
    <location>
        <begin position="119"/>
        <end position="153"/>
    </location>
</feature>
<dbReference type="SMART" id="SM00036">
    <property type="entry name" value="CNH"/>
    <property type="match status" value="1"/>
</dbReference>
<sequence length="1218" mass="138532">MMGSSQPPPDSPYSKSSVSHEKIKRPPSPLFPYPLSPTESSQESQNTVNFFSRDISDSPRTIYDSPPLPPRSNWFTERDNGHNQPYRERCLSLSSSPRLTSISPTIYSTQSYEVNQRAMKRASTPVRSTTVISHRKPLPQPHQRPTSLQFNDDDTPLIAYKTLKVENSSFSEYRKTPNHNKPLPKIPRKSSLSISHTSGADKQCTSGSTLLEQVQDTSTPKSSPTHFRHSYTEAYTHTLSKATPSPEPYSFSKRTSRAEREPISQLDNSNSLMDTVASPSPQLAEDAMSTRRHNSLFRHPRLSVKTESLRKISLPELGQKFHGIDLDQENTDNKPKPLSELDKLRNIAELKPALAEIKAILESTDSIPTSLGSSPSKINRETVDTREVRKDSDSDTSSNGYMGPSVGLDEALLVSDLSSDELSLSTSFCDKELKELDGISSLHAESTMFQLEENENEISTVSEDSTISEDLEIDSRDSSLDLTAKEFDPSKEPSRKSAEVSRDKLRCWMNTVPPDITENMSEKDIKRQEIIFETIYTEEEYLADLKLIEKVFIIPLKEQEIIEESRVDTFVQDIFSNVKELELVHSRIVEALVARQSASSIVEEIGDIYLCEIKSLEAYLEYGSNLAVAQRVLDKELKTNQNLVKFLQEQERNPETRKLDLKSFMNRPTTRLGRYNLLFESIMKYTPEENPDKEILRKALDGIREILKKINEETGKMNSIIRIHDLMDQIVFKSGEFQDLRLNDPQRKLIREGQFKRPSGNSLRVFLFDHVFLLTKEKKGSNGSILYRVYGRPIPLELFAFNVPDSVSPEVADSAKSGFPFCFTHISKRGSTYTLLATSPAERKQWISRIQDQRARRMMERQHVFDIITISDSTFKLMCRINCSTHYTNANHSRKIVIGADDGVYVGIEGSSASFEKVLSLEKIRHIEILEEFQMILVLQDKLLLSYSIDLLDNPKRSVNRYGQKLASHVIYFCAGTLNGCKYVAVMKLKGLKSFCKILEPVEVSKVQGRPKLLCQKNGHALKLVNQLCISSDSNSVRFLKKKLYLVSSKGFEVLDLVKEAHKSIPDPKNERQFAFFSKYEHYKPLAMYRIGSHELLLCYDEFVFYIDNAGQRSRPDFFMEWEGQPTNLAFHYPYLIGFNPSFIEIRNVETGALEQVIETSGLRCLNNGQNKTGIYCVMEPFQSHHQYIFQLRMPARSQPPTNNSAEGASNLQLSDVV</sequence>
<feature type="compositionally biased region" description="Polar residues" evidence="3">
    <location>
        <begin position="1199"/>
        <end position="1218"/>
    </location>
</feature>
<comment type="caution">
    <text evidence="7">The sequence shown here is derived from an EMBL/GenBank/DDBJ whole genome shotgun (WGS) entry which is preliminary data.</text>
</comment>
<dbReference type="Gene3D" id="1.20.900.10">
    <property type="entry name" value="Dbl homology (DH) domain"/>
    <property type="match status" value="1"/>
</dbReference>
<dbReference type="Pfam" id="PF15405">
    <property type="entry name" value="PH_5"/>
    <property type="match status" value="1"/>
</dbReference>
<feature type="region of interest" description="Disordered" evidence="3">
    <location>
        <begin position="454"/>
        <end position="499"/>
    </location>
</feature>
<dbReference type="PANTHER" id="PTHR46572">
    <property type="entry name" value="RHO1 GDP-GTP EXCHANGE PROTEIN 1-RELATED"/>
    <property type="match status" value="1"/>
</dbReference>
<feature type="domain" description="CNH" evidence="6">
    <location>
        <begin position="878"/>
        <end position="1173"/>
    </location>
</feature>
<dbReference type="PANTHER" id="PTHR46572:SF1">
    <property type="entry name" value="RHO1 GUANINE NUCLEOTIDE EXCHANGE FACTOR TUS1"/>
    <property type="match status" value="1"/>
</dbReference>
<feature type="region of interest" description="Disordered" evidence="3">
    <location>
        <begin position="1"/>
        <end position="86"/>
    </location>
</feature>